<organism evidence="1 2">
    <name type="scientific">Pristionchus entomophagus</name>
    <dbReference type="NCBI Taxonomy" id="358040"/>
    <lineage>
        <taxon>Eukaryota</taxon>
        <taxon>Metazoa</taxon>
        <taxon>Ecdysozoa</taxon>
        <taxon>Nematoda</taxon>
        <taxon>Chromadorea</taxon>
        <taxon>Rhabditida</taxon>
        <taxon>Rhabditina</taxon>
        <taxon>Diplogasteromorpha</taxon>
        <taxon>Diplogasteroidea</taxon>
        <taxon>Neodiplogasteridae</taxon>
        <taxon>Pristionchus</taxon>
    </lineage>
</organism>
<proteinExistence type="predicted"/>
<feature type="non-terminal residue" evidence="1">
    <location>
        <position position="127"/>
    </location>
</feature>
<gene>
    <name evidence="1" type="ORF">PENTCL1PPCAC_5487</name>
</gene>
<feature type="non-terminal residue" evidence="1">
    <location>
        <position position="1"/>
    </location>
</feature>
<evidence type="ECO:0000313" key="2">
    <source>
        <dbReference type="Proteomes" id="UP001432027"/>
    </source>
</evidence>
<protein>
    <submittedName>
        <fullName evidence="1">Uncharacterized protein</fullName>
    </submittedName>
</protein>
<keyword evidence="2" id="KW-1185">Reference proteome</keyword>
<dbReference type="EMBL" id="BTSX01000002">
    <property type="protein sequence ID" value="GMS83312.1"/>
    <property type="molecule type" value="Genomic_DNA"/>
</dbReference>
<name>A0AAV5SL36_9BILA</name>
<reference evidence="1" key="1">
    <citation type="submission" date="2023-10" db="EMBL/GenBank/DDBJ databases">
        <title>Genome assembly of Pristionchus species.</title>
        <authorList>
            <person name="Yoshida K."/>
            <person name="Sommer R.J."/>
        </authorList>
    </citation>
    <scope>NUCLEOTIDE SEQUENCE</scope>
    <source>
        <strain evidence="1">RS0144</strain>
    </source>
</reference>
<evidence type="ECO:0000313" key="1">
    <source>
        <dbReference type="EMBL" id="GMS83312.1"/>
    </source>
</evidence>
<comment type="caution">
    <text evidence="1">The sequence shown here is derived from an EMBL/GenBank/DDBJ whole genome shotgun (WGS) entry which is preliminary data.</text>
</comment>
<dbReference type="AlphaFoldDB" id="A0AAV5SL36"/>
<dbReference type="Proteomes" id="UP001432027">
    <property type="component" value="Unassembled WGS sequence"/>
</dbReference>
<sequence length="127" mass="15095">NLEFKAIPRAKKIYDLLKLYRALDCSEKGLRDSALRSLKRAIDCDWDIDVLPYWGHEKLQAFRADLMTIACRVEEKHRYNWELNEIVAFVATLRLDGRIYEWNEQLDFIQSNQETMEGKWTVADIIE</sequence>
<accession>A0AAV5SL36</accession>